<evidence type="ECO:0000256" key="8">
    <source>
        <dbReference type="ARBA" id="ARBA00022989"/>
    </source>
</evidence>
<organism evidence="11 12">
    <name type="scientific">Actinospica acidithermotolerans</name>
    <dbReference type="NCBI Taxonomy" id="2828514"/>
    <lineage>
        <taxon>Bacteria</taxon>
        <taxon>Bacillati</taxon>
        <taxon>Actinomycetota</taxon>
        <taxon>Actinomycetes</taxon>
        <taxon>Catenulisporales</taxon>
        <taxon>Actinospicaceae</taxon>
        <taxon>Actinospica</taxon>
    </lineage>
</organism>
<reference evidence="11" key="1">
    <citation type="submission" date="2021-04" db="EMBL/GenBank/DDBJ databases">
        <title>Genome based classification of Actinospica acidithermotolerans sp. nov., an actinobacterium isolated from an Indonesian hot spring.</title>
        <authorList>
            <person name="Kusuma A.B."/>
            <person name="Putra K.E."/>
            <person name="Nafisah S."/>
            <person name="Loh J."/>
            <person name="Nouioui I."/>
            <person name="Goodfellow M."/>
        </authorList>
    </citation>
    <scope>NUCLEOTIDE SEQUENCE</scope>
    <source>
        <strain evidence="11">MGRD01-02</strain>
    </source>
</reference>
<accession>A0A941EAL6</accession>
<evidence type="ECO:0000313" key="12">
    <source>
        <dbReference type="Proteomes" id="UP000676325"/>
    </source>
</evidence>
<evidence type="ECO:0000256" key="6">
    <source>
        <dbReference type="ARBA" id="ARBA00022692"/>
    </source>
</evidence>
<dbReference type="GO" id="GO:0004376">
    <property type="term" value="F:GPI mannosyltransferase activity"/>
    <property type="evidence" value="ECO:0007669"/>
    <property type="project" value="InterPro"/>
</dbReference>
<keyword evidence="5" id="KW-0808">Transferase</keyword>
<comment type="pathway">
    <text evidence="2">Glycolipid biosynthesis; glycosylphosphatidylinositol-anchor biosynthesis.</text>
</comment>
<keyword evidence="3" id="KW-0337">GPI-anchor biosynthesis</keyword>
<name>A0A941EAL6_9ACTN</name>
<dbReference type="GO" id="GO:0016020">
    <property type="term" value="C:membrane"/>
    <property type="evidence" value="ECO:0007669"/>
    <property type="project" value="GOC"/>
</dbReference>
<evidence type="ECO:0000256" key="2">
    <source>
        <dbReference type="ARBA" id="ARBA00004687"/>
    </source>
</evidence>
<dbReference type="EMBL" id="JAGSOH010000006">
    <property type="protein sequence ID" value="MBR7825549.1"/>
    <property type="molecule type" value="Genomic_DNA"/>
</dbReference>
<feature type="transmembrane region" description="Helical" evidence="10">
    <location>
        <begin position="286"/>
        <end position="306"/>
    </location>
</feature>
<keyword evidence="7" id="KW-0256">Endoplasmic reticulum</keyword>
<dbReference type="InterPro" id="IPR007315">
    <property type="entry name" value="PIG-V/Gpi18"/>
</dbReference>
<evidence type="ECO:0000256" key="5">
    <source>
        <dbReference type="ARBA" id="ARBA00022679"/>
    </source>
</evidence>
<evidence type="ECO:0000256" key="1">
    <source>
        <dbReference type="ARBA" id="ARBA00004477"/>
    </source>
</evidence>
<keyword evidence="8 10" id="KW-1133">Transmembrane helix</keyword>
<feature type="transmembrane region" description="Helical" evidence="10">
    <location>
        <begin position="366"/>
        <end position="388"/>
    </location>
</feature>
<evidence type="ECO:0000313" key="11">
    <source>
        <dbReference type="EMBL" id="MBR7825549.1"/>
    </source>
</evidence>
<feature type="transmembrane region" description="Helical" evidence="10">
    <location>
        <begin position="343"/>
        <end position="359"/>
    </location>
</feature>
<keyword evidence="12" id="KW-1185">Reference proteome</keyword>
<feature type="transmembrane region" description="Helical" evidence="10">
    <location>
        <begin position="227"/>
        <end position="247"/>
    </location>
</feature>
<keyword evidence="6 10" id="KW-0812">Transmembrane</keyword>
<dbReference type="PANTHER" id="PTHR12468">
    <property type="entry name" value="GPI MANNOSYLTRANSFERASE 2"/>
    <property type="match status" value="1"/>
</dbReference>
<feature type="transmembrane region" description="Helical" evidence="10">
    <location>
        <begin position="33"/>
        <end position="51"/>
    </location>
</feature>
<keyword evidence="9 10" id="KW-0472">Membrane</keyword>
<gene>
    <name evidence="11" type="ORF">KDK95_04470</name>
</gene>
<evidence type="ECO:0008006" key="13">
    <source>
        <dbReference type="Google" id="ProtNLM"/>
    </source>
</evidence>
<feature type="transmembrane region" description="Helical" evidence="10">
    <location>
        <begin position="106"/>
        <end position="133"/>
    </location>
</feature>
<dbReference type="GO" id="GO:0000009">
    <property type="term" value="F:alpha-1,6-mannosyltransferase activity"/>
    <property type="evidence" value="ECO:0007669"/>
    <property type="project" value="InterPro"/>
</dbReference>
<evidence type="ECO:0000256" key="4">
    <source>
        <dbReference type="ARBA" id="ARBA00022676"/>
    </source>
</evidence>
<feature type="transmembrane region" description="Helical" evidence="10">
    <location>
        <begin position="145"/>
        <end position="166"/>
    </location>
</feature>
<keyword evidence="4" id="KW-0328">Glycosyltransferase</keyword>
<dbReference type="Proteomes" id="UP000676325">
    <property type="component" value="Unassembled WGS sequence"/>
</dbReference>
<dbReference type="PANTHER" id="PTHR12468:SF2">
    <property type="entry name" value="GPI MANNOSYLTRANSFERASE 2"/>
    <property type="match status" value="1"/>
</dbReference>
<comment type="subcellular location">
    <subcellularLocation>
        <location evidence="1">Endoplasmic reticulum membrane</location>
        <topology evidence="1">Multi-pass membrane protein</topology>
    </subcellularLocation>
</comment>
<dbReference type="AlphaFoldDB" id="A0A941EAL6"/>
<sequence>MESTLGAGTDVVGARTPFAARARKRLRGHAPEIIAYCVVRAVGLVVLAAMASHSGHLVSLLTKWDGSFYLEVARHGYDTALTYRPDGSLVNTDIVFFPLYPFLTGLLGLGLGVTAAALLVSLGSGIVAAVALCGIGEHLYDKRTGVILAALWAAVPTAVVESMAYTESLYTALAALTLLCLLRERWIAAGIAAFFAGLTHPTGIAAALTIGVCLLAALLRGERGGRVWLATAMAPLGMLAYLAWVAVELGRWDGFTYMEERGWGSDPSLAGVWQQIVRSLTHALPLGYEVPVFVLGASLLFALWLTLSRRIRRDGLPVLAFAWISIALALFIGPTYFHAEARFLMPDFPLLLPPAAFLARRNRYTALCALTVCAGLSAWYGGYLLTIWTHSP</sequence>
<feature type="transmembrane region" description="Helical" evidence="10">
    <location>
        <begin position="318"/>
        <end position="337"/>
    </location>
</feature>
<evidence type="ECO:0000256" key="7">
    <source>
        <dbReference type="ARBA" id="ARBA00022824"/>
    </source>
</evidence>
<feature type="transmembrane region" description="Helical" evidence="10">
    <location>
        <begin position="186"/>
        <end position="215"/>
    </location>
</feature>
<evidence type="ECO:0000256" key="10">
    <source>
        <dbReference type="SAM" id="Phobius"/>
    </source>
</evidence>
<proteinExistence type="predicted"/>
<evidence type="ECO:0000256" key="3">
    <source>
        <dbReference type="ARBA" id="ARBA00022502"/>
    </source>
</evidence>
<evidence type="ECO:0000256" key="9">
    <source>
        <dbReference type="ARBA" id="ARBA00023136"/>
    </source>
</evidence>
<comment type="caution">
    <text evidence="11">The sequence shown here is derived from an EMBL/GenBank/DDBJ whole genome shotgun (WGS) entry which is preliminary data.</text>
</comment>
<dbReference type="RefSeq" id="WP_212516696.1">
    <property type="nucleotide sequence ID" value="NZ_JAGSOH010000006.1"/>
</dbReference>
<protein>
    <recommendedName>
        <fullName evidence="13">Glycosyltransferase RgtA/B/C/D-like domain-containing protein</fullName>
    </recommendedName>
</protein>
<dbReference type="GO" id="GO:0006506">
    <property type="term" value="P:GPI anchor biosynthetic process"/>
    <property type="evidence" value="ECO:0007669"/>
    <property type="project" value="UniProtKB-KW"/>
</dbReference>